<dbReference type="Proteomes" id="UP000683360">
    <property type="component" value="Unassembled WGS sequence"/>
</dbReference>
<name>A0A8S3SWM5_MYTED</name>
<feature type="domain" description="Flavin reductase like" evidence="2">
    <location>
        <begin position="124"/>
        <end position="277"/>
    </location>
</feature>
<dbReference type="PANTHER" id="PTHR30466">
    <property type="entry name" value="FLAVIN REDUCTASE"/>
    <property type="match status" value="1"/>
</dbReference>
<sequence>MMYRIVNHLVAIPTSCLIPTAATLRGHNQRFLVPFARTQLYQYSFFPDAIRLWNSLPPTTVSKVVACKMDFIRTFSLICMRRKPMFVNQTSVTRCFCQKASENSSKKIDKPYESAVDRLYKKLMGKVPQSVVVVTTAEYDILKNRWMNKGLTCTSFTNVSYHPPIVSFCVNHPSKMHDLLLRTQHFAIHVLGKDQVAYSLEFAKHVNDDIDQFVRVPHTQGHEGIPIIAGCSAVMQCRVHSVHTVGDHHVWYGSVFDAVVSDNAPDTLLYYFKSFRSVGDEIFIKAFEDATLPYEDWTHEAHLRMAWTYITEYGKEKATPFIREGIQHFNEQNKDKVKFGYHETITGFYISIVADSVNRTSALTFDEFITKNSFLFDKNVISKYYTKDRLYSDDARHSFVTPDICPLPC</sequence>
<dbReference type="InterPro" id="IPR050268">
    <property type="entry name" value="NADH-dep_flavin_reductase"/>
</dbReference>
<protein>
    <recommendedName>
        <fullName evidence="2">Flavin reductase like domain-containing protein</fullName>
    </recommendedName>
</protein>
<evidence type="ECO:0000313" key="4">
    <source>
        <dbReference type="Proteomes" id="UP000683360"/>
    </source>
</evidence>
<dbReference type="PANTHER" id="PTHR30466:SF1">
    <property type="entry name" value="FMN REDUCTASE (NADH) RUTF"/>
    <property type="match status" value="1"/>
</dbReference>
<evidence type="ECO:0000256" key="1">
    <source>
        <dbReference type="ARBA" id="ARBA00023002"/>
    </source>
</evidence>
<dbReference type="GO" id="GO:0042602">
    <property type="term" value="F:riboflavin reductase (NADPH) activity"/>
    <property type="evidence" value="ECO:0007669"/>
    <property type="project" value="TreeGrafter"/>
</dbReference>
<dbReference type="Gene3D" id="2.30.110.10">
    <property type="entry name" value="Electron Transport, Fmn-binding Protein, Chain A"/>
    <property type="match status" value="1"/>
</dbReference>
<accession>A0A8S3SWM5</accession>
<evidence type="ECO:0000259" key="2">
    <source>
        <dbReference type="SMART" id="SM00903"/>
    </source>
</evidence>
<evidence type="ECO:0000313" key="3">
    <source>
        <dbReference type="EMBL" id="CAG2221180.1"/>
    </source>
</evidence>
<reference evidence="3" key="1">
    <citation type="submission" date="2021-03" db="EMBL/GenBank/DDBJ databases">
        <authorList>
            <person name="Bekaert M."/>
        </authorList>
    </citation>
    <scope>NUCLEOTIDE SEQUENCE</scope>
</reference>
<keyword evidence="1" id="KW-0560">Oxidoreductase</keyword>
<dbReference type="EMBL" id="CAJPWZ010001677">
    <property type="protein sequence ID" value="CAG2221180.1"/>
    <property type="molecule type" value="Genomic_DNA"/>
</dbReference>
<dbReference type="Pfam" id="PF01613">
    <property type="entry name" value="Flavin_Reduct"/>
    <property type="match status" value="1"/>
</dbReference>
<comment type="caution">
    <text evidence="3">The sequence shown here is derived from an EMBL/GenBank/DDBJ whole genome shotgun (WGS) entry which is preliminary data.</text>
</comment>
<keyword evidence="4" id="KW-1185">Reference proteome</keyword>
<dbReference type="OrthoDB" id="2015405at2759"/>
<dbReference type="SUPFAM" id="SSF50475">
    <property type="entry name" value="FMN-binding split barrel"/>
    <property type="match status" value="1"/>
</dbReference>
<dbReference type="GO" id="GO:0010181">
    <property type="term" value="F:FMN binding"/>
    <property type="evidence" value="ECO:0007669"/>
    <property type="project" value="InterPro"/>
</dbReference>
<proteinExistence type="predicted"/>
<dbReference type="InterPro" id="IPR002563">
    <property type="entry name" value="Flavin_Rdtase-like_dom"/>
</dbReference>
<organism evidence="3 4">
    <name type="scientific">Mytilus edulis</name>
    <name type="common">Blue mussel</name>
    <dbReference type="NCBI Taxonomy" id="6550"/>
    <lineage>
        <taxon>Eukaryota</taxon>
        <taxon>Metazoa</taxon>
        <taxon>Spiralia</taxon>
        <taxon>Lophotrochozoa</taxon>
        <taxon>Mollusca</taxon>
        <taxon>Bivalvia</taxon>
        <taxon>Autobranchia</taxon>
        <taxon>Pteriomorphia</taxon>
        <taxon>Mytilida</taxon>
        <taxon>Mytiloidea</taxon>
        <taxon>Mytilidae</taxon>
        <taxon>Mytilinae</taxon>
        <taxon>Mytilus</taxon>
    </lineage>
</organism>
<dbReference type="SMART" id="SM00903">
    <property type="entry name" value="Flavin_Reduct"/>
    <property type="match status" value="1"/>
</dbReference>
<gene>
    <name evidence="3" type="ORF">MEDL_34608</name>
</gene>
<dbReference type="InterPro" id="IPR012349">
    <property type="entry name" value="Split_barrel_FMN-bd"/>
</dbReference>
<dbReference type="AlphaFoldDB" id="A0A8S3SWM5"/>